<sequence length="396" mass="44470">MKSREKNIKKIMREENIDALIVSSPENFHYVTGTASHQHAVSRMPAVSMALVNSDDNIQTVAICMDFEKKALEDRVDNCKVVQYDTWVGVKTFDKLTSSEGSLGAKNFKSFSGSLDILINLIKEYGLENKTIGLELDFISINYFNLLKEKLPNIIIKNSSPLFIKARSVKTKEEIDIIKKIANVGALAMLHTSKFAKPGITEKELMDIYRLNVMESKICVPSTWSAFLTGENASALAISGNTIVKDTDIIKFDGGVNAEWDFYTTDMSRAWVMPNADKELFKLKDTLYESRTLMIENIKPNVPFSEIFNIGFEYVKKKYPGYERGHMGHSISMGPQTAEAPFVSKNETRVIEENMVLCIESPCYIEGIGGYNIEDMIVVTKDGCEIITDAAPHYID</sequence>
<gene>
    <name evidence="3" type="ORF">EPJ72_08935</name>
    <name evidence="4" type="ORF">NEH99_08115</name>
</gene>
<dbReference type="Gene3D" id="3.90.230.10">
    <property type="entry name" value="Creatinase/methionine aminopeptidase superfamily"/>
    <property type="match status" value="1"/>
</dbReference>
<dbReference type="PANTHER" id="PTHR46112">
    <property type="entry name" value="AMINOPEPTIDASE"/>
    <property type="match status" value="1"/>
</dbReference>
<dbReference type="PANTHER" id="PTHR46112:SF2">
    <property type="entry name" value="XAA-PRO AMINOPEPTIDASE P-RELATED"/>
    <property type="match status" value="1"/>
</dbReference>
<feature type="domain" description="Creatinase N-terminal" evidence="2">
    <location>
        <begin position="6"/>
        <end position="169"/>
    </location>
</feature>
<protein>
    <submittedName>
        <fullName evidence="3">Aminopeptidase P family protein</fullName>
    </submittedName>
    <submittedName>
        <fullName evidence="4">Xaa-Pro peptidase family protein</fullName>
    </submittedName>
</protein>
<evidence type="ECO:0000259" key="1">
    <source>
        <dbReference type="Pfam" id="PF00557"/>
    </source>
</evidence>
<evidence type="ECO:0000313" key="4">
    <source>
        <dbReference type="EMBL" id="WIH94250.1"/>
    </source>
</evidence>
<dbReference type="OrthoDB" id="9806388at2"/>
<evidence type="ECO:0000313" key="5">
    <source>
        <dbReference type="Proteomes" id="UP000323176"/>
    </source>
</evidence>
<dbReference type="EMBL" id="CP098754">
    <property type="protein sequence ID" value="WIH94250.1"/>
    <property type="molecule type" value="Genomic_DNA"/>
</dbReference>
<dbReference type="EMBL" id="SAXY01000055">
    <property type="protein sequence ID" value="TXJ39787.1"/>
    <property type="molecule type" value="Genomic_DNA"/>
</dbReference>
<evidence type="ECO:0000259" key="2">
    <source>
        <dbReference type="Pfam" id="PF01321"/>
    </source>
</evidence>
<evidence type="ECO:0000313" key="3">
    <source>
        <dbReference type="EMBL" id="TXJ39787.1"/>
    </source>
</evidence>
<dbReference type="Gene3D" id="3.40.350.10">
    <property type="entry name" value="Creatinase/prolidase N-terminal domain"/>
    <property type="match status" value="1"/>
</dbReference>
<accession>A0A381ACR1</accession>
<keyword evidence="3" id="KW-0378">Hydrolase</keyword>
<dbReference type="RefSeq" id="WP_115589654.1">
    <property type="nucleotide sequence ID" value="NZ_CP098752.1"/>
</dbReference>
<name>A0A381ACR1_BRAPL</name>
<proteinExistence type="predicted"/>
<dbReference type="Pfam" id="PF00557">
    <property type="entry name" value="Peptidase_M24"/>
    <property type="match status" value="1"/>
</dbReference>
<reference evidence="3 5" key="1">
    <citation type="journal article" date="1992" name="Lakartidningen">
        <title>[Penicillin V and not amoxicillin is the first choice preparation in acute otitis].</title>
        <authorList>
            <person name="Kamme C."/>
            <person name="Lundgren K."/>
            <person name="Prellner K."/>
        </authorList>
    </citation>
    <scope>NUCLEOTIDE SEQUENCE [LARGE SCALE GENOMIC DNA]</scope>
    <source>
        <strain evidence="3 5">PC5538III-hc</strain>
    </source>
</reference>
<reference evidence="3" key="2">
    <citation type="submission" date="2019-01" db="EMBL/GenBank/DDBJ databases">
        <authorList>
            <person name="Thorell K."/>
        </authorList>
    </citation>
    <scope>NUCLEOTIDE SEQUENCE</scope>
    <source>
        <strain evidence="3">PC5538III-hc</strain>
    </source>
</reference>
<keyword evidence="3" id="KW-0031">Aminopeptidase</keyword>
<reference evidence="4" key="3">
    <citation type="submission" date="2022-06" db="EMBL/GenBank/DDBJ databases">
        <title>Brachyspira pilosicoli from pigs in Switzerland.</title>
        <authorList>
            <person name="Schmitt S."/>
            <person name="Arnold M."/>
            <person name="Rossano A."/>
            <person name="Perreten V."/>
        </authorList>
    </citation>
    <scope>NUCLEOTIDE SEQUENCE</scope>
    <source>
        <strain evidence="4">MEI4028</strain>
    </source>
</reference>
<dbReference type="InterPro" id="IPR029149">
    <property type="entry name" value="Creatin/AminoP/Spt16_N"/>
</dbReference>
<dbReference type="InterPro" id="IPR036005">
    <property type="entry name" value="Creatinase/aminopeptidase-like"/>
</dbReference>
<dbReference type="SUPFAM" id="SSF53092">
    <property type="entry name" value="Creatinase/prolidase N-terminal domain"/>
    <property type="match status" value="1"/>
</dbReference>
<dbReference type="Pfam" id="PF01321">
    <property type="entry name" value="Creatinase_N"/>
    <property type="match status" value="1"/>
</dbReference>
<dbReference type="InterPro" id="IPR050659">
    <property type="entry name" value="Peptidase_M24B"/>
</dbReference>
<dbReference type="GO" id="GO:0004177">
    <property type="term" value="F:aminopeptidase activity"/>
    <property type="evidence" value="ECO:0007669"/>
    <property type="project" value="UniProtKB-KW"/>
</dbReference>
<dbReference type="InterPro" id="IPR000994">
    <property type="entry name" value="Pept_M24"/>
</dbReference>
<dbReference type="Proteomes" id="UP000323176">
    <property type="component" value="Unassembled WGS sequence"/>
</dbReference>
<dbReference type="Proteomes" id="UP001242021">
    <property type="component" value="Chromosome"/>
</dbReference>
<keyword evidence="3" id="KW-0645">Protease</keyword>
<dbReference type="AlphaFoldDB" id="A0A381ACR1"/>
<dbReference type="InterPro" id="IPR000587">
    <property type="entry name" value="Creatinase_N"/>
</dbReference>
<feature type="domain" description="Peptidase M24" evidence="1">
    <location>
        <begin position="177"/>
        <end position="381"/>
    </location>
</feature>
<dbReference type="SUPFAM" id="SSF55920">
    <property type="entry name" value="Creatinase/aminopeptidase"/>
    <property type="match status" value="1"/>
</dbReference>
<dbReference type="CDD" id="cd01066">
    <property type="entry name" value="APP_MetAP"/>
    <property type="match status" value="1"/>
</dbReference>
<organism evidence="3 5">
    <name type="scientific">Brachyspira pilosicoli</name>
    <name type="common">Serpulina pilosicoli</name>
    <dbReference type="NCBI Taxonomy" id="52584"/>
    <lineage>
        <taxon>Bacteria</taxon>
        <taxon>Pseudomonadati</taxon>
        <taxon>Spirochaetota</taxon>
        <taxon>Spirochaetia</taxon>
        <taxon>Brachyspirales</taxon>
        <taxon>Brachyspiraceae</taxon>
        <taxon>Brachyspira</taxon>
    </lineage>
</organism>